<organism evidence="9 10">
    <name type="scientific">Priestia filamentosa</name>
    <dbReference type="NCBI Taxonomy" id="1402861"/>
    <lineage>
        <taxon>Bacteria</taxon>
        <taxon>Bacillati</taxon>
        <taxon>Bacillota</taxon>
        <taxon>Bacilli</taxon>
        <taxon>Bacillales</taxon>
        <taxon>Bacillaceae</taxon>
        <taxon>Priestia</taxon>
    </lineage>
</organism>
<comment type="catalytic activity">
    <reaction evidence="7">
        <text>(6S)-5,6,7,8-tetrahydrofolate + NADP(+) = 7,8-dihydrofolate + NADPH + H(+)</text>
        <dbReference type="Rhea" id="RHEA:15009"/>
        <dbReference type="ChEBI" id="CHEBI:15378"/>
        <dbReference type="ChEBI" id="CHEBI:57451"/>
        <dbReference type="ChEBI" id="CHEBI:57453"/>
        <dbReference type="ChEBI" id="CHEBI:57783"/>
        <dbReference type="ChEBI" id="CHEBI:58349"/>
        <dbReference type="EC" id="1.5.1.3"/>
    </reaction>
</comment>
<dbReference type="GO" id="GO:0050661">
    <property type="term" value="F:NADP binding"/>
    <property type="evidence" value="ECO:0007669"/>
    <property type="project" value="InterPro"/>
</dbReference>
<dbReference type="CDD" id="cd00209">
    <property type="entry name" value="DHFR"/>
    <property type="match status" value="1"/>
</dbReference>
<keyword evidence="10" id="KW-1185">Reference proteome</keyword>
<keyword evidence="4 7" id="KW-0554">One-carbon metabolism</keyword>
<reference evidence="9 10" key="1">
    <citation type="journal article" date="2015" name="PLoS ONE">
        <title>Genome Sequence of Bacillus endophyticus and Analysis of Its Companion Mechanism in the Ketogulonigenium vulgare-Bacillus Strain Consortium.</title>
        <authorList>
            <person name="Jia N."/>
            <person name="Du J."/>
            <person name="Ding M.Z."/>
            <person name="Gao F."/>
            <person name="Yuan Y.J."/>
        </authorList>
    </citation>
    <scope>NUCLEOTIDE SEQUENCE [LARGE SCALE GENOMIC DNA]</scope>
    <source>
        <strain evidence="9 10">Hbe603</strain>
    </source>
</reference>
<keyword evidence="5 7" id="KW-0521">NADP</keyword>
<evidence type="ECO:0000256" key="3">
    <source>
        <dbReference type="ARBA" id="ARBA00012856"/>
    </source>
</evidence>
<evidence type="ECO:0000256" key="7">
    <source>
        <dbReference type="PIRNR" id="PIRNR000194"/>
    </source>
</evidence>
<evidence type="ECO:0000313" key="10">
    <source>
        <dbReference type="Proteomes" id="UP000036202"/>
    </source>
</evidence>
<comment type="pathway">
    <text evidence="1 7">Cofactor biosynthesis; tetrahydrofolate biosynthesis; 5,6,7,8-tetrahydrofolate from 7,8-dihydrofolate: step 1/1.</text>
</comment>
<evidence type="ECO:0000259" key="8">
    <source>
        <dbReference type="PROSITE" id="PS51330"/>
    </source>
</evidence>
<sequence length="166" mass="19498">MTITLIAAMSEANQIGYKNQLLCKLSSDLQYFKRQTEGKLCVFGRKTIESIGGSLPNRTNIILTRDRNYKAVGCHTYTSTETILHQYRQYNKEETELMICGGETLYSQFLPHADKLYITRIHAIFPKADTYFPKWNSDEFRLVDMKFNKADEKNEFDYTFETWERC</sequence>
<dbReference type="PANTHER" id="PTHR48069">
    <property type="entry name" value="DIHYDROFOLATE REDUCTASE"/>
    <property type="match status" value="1"/>
</dbReference>
<proteinExistence type="inferred from homology"/>
<dbReference type="InterPro" id="IPR001796">
    <property type="entry name" value="DHFR_dom"/>
</dbReference>
<dbReference type="GO" id="GO:0006730">
    <property type="term" value="P:one-carbon metabolic process"/>
    <property type="evidence" value="ECO:0007669"/>
    <property type="project" value="UniProtKB-KW"/>
</dbReference>
<dbReference type="InterPro" id="IPR024072">
    <property type="entry name" value="DHFR-like_dom_sf"/>
</dbReference>
<dbReference type="GO" id="GO:0005829">
    <property type="term" value="C:cytosol"/>
    <property type="evidence" value="ECO:0007669"/>
    <property type="project" value="TreeGrafter"/>
</dbReference>
<evidence type="ECO:0000256" key="1">
    <source>
        <dbReference type="ARBA" id="ARBA00004903"/>
    </source>
</evidence>
<name>A0A0H4KGW4_9BACI</name>
<evidence type="ECO:0000256" key="6">
    <source>
        <dbReference type="ARBA" id="ARBA00023002"/>
    </source>
</evidence>
<dbReference type="EMBL" id="CP011974">
    <property type="protein sequence ID" value="AKO92046.1"/>
    <property type="molecule type" value="Genomic_DNA"/>
</dbReference>
<evidence type="ECO:0000313" key="9">
    <source>
        <dbReference type="EMBL" id="AKO92046.1"/>
    </source>
</evidence>
<dbReference type="PIRSF" id="PIRSF000194">
    <property type="entry name" value="DHFR"/>
    <property type="match status" value="1"/>
</dbReference>
<dbReference type="Pfam" id="PF00186">
    <property type="entry name" value="DHFR_1"/>
    <property type="match status" value="1"/>
</dbReference>
<dbReference type="PATRIC" id="fig|135735.6.peg.1639"/>
<comment type="similarity">
    <text evidence="2 7">Belongs to the dihydrofolate reductase family.</text>
</comment>
<keyword evidence="6 7" id="KW-0560">Oxidoreductase</keyword>
<reference evidence="10" key="2">
    <citation type="submission" date="2015-06" db="EMBL/GenBank/DDBJ databases">
        <title>Genome Sequence of Bacillus endophyticus and Analysis of its Companion Mechanism in the Ketogulonigenium vulgare-Bacillus strain Consortium.</title>
        <authorList>
            <person name="Jia N."/>
            <person name="Du J."/>
            <person name="Ding M.-Z."/>
            <person name="Gao F."/>
            <person name="Yuan Y.-J."/>
        </authorList>
    </citation>
    <scope>NUCLEOTIDE SEQUENCE [LARGE SCALE GENOMIC DNA]</scope>
    <source>
        <strain evidence="10">Hbe603</strain>
    </source>
</reference>
<dbReference type="PROSITE" id="PS51330">
    <property type="entry name" value="DHFR_2"/>
    <property type="match status" value="1"/>
</dbReference>
<dbReference type="PRINTS" id="PR00070">
    <property type="entry name" value="DHFR"/>
</dbReference>
<dbReference type="UniPathway" id="UPA00077">
    <property type="reaction ID" value="UER00158"/>
</dbReference>
<dbReference type="GO" id="GO:0046655">
    <property type="term" value="P:folic acid metabolic process"/>
    <property type="evidence" value="ECO:0007669"/>
    <property type="project" value="TreeGrafter"/>
</dbReference>
<comment type="function">
    <text evidence="7">Key enzyme in folate metabolism. Catalyzes an essential reaction for de novo glycine and purine synthesis, and for DNA precursor synthesis.</text>
</comment>
<dbReference type="KEGG" id="beo:BEH_08000"/>
<gene>
    <name evidence="9" type="ORF">BEH_08000</name>
</gene>
<evidence type="ECO:0000256" key="5">
    <source>
        <dbReference type="ARBA" id="ARBA00022857"/>
    </source>
</evidence>
<dbReference type="PANTHER" id="PTHR48069:SF3">
    <property type="entry name" value="DIHYDROFOLATE REDUCTASE"/>
    <property type="match status" value="1"/>
</dbReference>
<dbReference type="GO" id="GO:0046452">
    <property type="term" value="P:dihydrofolate metabolic process"/>
    <property type="evidence" value="ECO:0007669"/>
    <property type="project" value="TreeGrafter"/>
</dbReference>
<protein>
    <recommendedName>
        <fullName evidence="3 7">Dihydrofolate reductase</fullName>
        <ecNumber evidence="3 7">1.5.1.3</ecNumber>
    </recommendedName>
</protein>
<dbReference type="EC" id="1.5.1.3" evidence="3 7"/>
<feature type="domain" description="DHFR" evidence="8">
    <location>
        <begin position="2"/>
        <end position="165"/>
    </location>
</feature>
<evidence type="ECO:0000256" key="2">
    <source>
        <dbReference type="ARBA" id="ARBA00009539"/>
    </source>
</evidence>
<dbReference type="RefSeq" id="WP_046217007.1">
    <property type="nucleotide sequence ID" value="NZ_CP011974.1"/>
</dbReference>
<dbReference type="GO" id="GO:0004146">
    <property type="term" value="F:dihydrofolate reductase activity"/>
    <property type="evidence" value="ECO:0007669"/>
    <property type="project" value="UniProtKB-EC"/>
</dbReference>
<dbReference type="SUPFAM" id="SSF53597">
    <property type="entry name" value="Dihydrofolate reductase-like"/>
    <property type="match status" value="1"/>
</dbReference>
<dbReference type="Proteomes" id="UP000036202">
    <property type="component" value="Chromosome"/>
</dbReference>
<dbReference type="InterPro" id="IPR012259">
    <property type="entry name" value="DHFR"/>
</dbReference>
<evidence type="ECO:0000256" key="4">
    <source>
        <dbReference type="ARBA" id="ARBA00022563"/>
    </source>
</evidence>
<dbReference type="GO" id="GO:0046654">
    <property type="term" value="P:tetrahydrofolate biosynthetic process"/>
    <property type="evidence" value="ECO:0007669"/>
    <property type="project" value="UniProtKB-UniPathway"/>
</dbReference>
<dbReference type="Gene3D" id="3.40.430.10">
    <property type="entry name" value="Dihydrofolate Reductase, subunit A"/>
    <property type="match status" value="1"/>
</dbReference>
<dbReference type="OrthoDB" id="9804315at2"/>
<accession>A0A0H4KGW4</accession>
<dbReference type="AlphaFoldDB" id="A0A0H4KGW4"/>